<comment type="subcellular location">
    <subcellularLocation>
        <location evidence="1">Membrane</location>
        <topology evidence="1">Multi-pass membrane protein</topology>
    </subcellularLocation>
</comment>
<organism evidence="8 9">
    <name type="scientific">Zasmidium cellare ATCC 36951</name>
    <dbReference type="NCBI Taxonomy" id="1080233"/>
    <lineage>
        <taxon>Eukaryota</taxon>
        <taxon>Fungi</taxon>
        <taxon>Dikarya</taxon>
        <taxon>Ascomycota</taxon>
        <taxon>Pezizomycotina</taxon>
        <taxon>Dothideomycetes</taxon>
        <taxon>Dothideomycetidae</taxon>
        <taxon>Mycosphaerellales</taxon>
        <taxon>Mycosphaerellaceae</taxon>
        <taxon>Zasmidium</taxon>
    </lineage>
</organism>
<feature type="domain" description="Major facilitator superfamily (MFS) profile" evidence="7">
    <location>
        <begin position="9"/>
        <end position="430"/>
    </location>
</feature>
<evidence type="ECO:0000256" key="1">
    <source>
        <dbReference type="ARBA" id="ARBA00004141"/>
    </source>
</evidence>
<protein>
    <recommendedName>
        <fullName evidence="7">Major facilitator superfamily (MFS) profile domain-containing protein</fullName>
    </recommendedName>
</protein>
<dbReference type="Pfam" id="PF07690">
    <property type="entry name" value="MFS_1"/>
    <property type="match status" value="1"/>
</dbReference>
<evidence type="ECO:0000313" key="9">
    <source>
        <dbReference type="Proteomes" id="UP000799537"/>
    </source>
</evidence>
<dbReference type="OrthoDB" id="3561359at2759"/>
<keyword evidence="3 6" id="KW-0812">Transmembrane</keyword>
<feature type="transmembrane region" description="Helical" evidence="6">
    <location>
        <begin position="403"/>
        <end position="426"/>
    </location>
</feature>
<dbReference type="InterPro" id="IPR005829">
    <property type="entry name" value="Sugar_transporter_CS"/>
</dbReference>
<dbReference type="AlphaFoldDB" id="A0A6A6BXX1"/>
<feature type="transmembrane region" description="Helical" evidence="6">
    <location>
        <begin position="338"/>
        <end position="362"/>
    </location>
</feature>
<dbReference type="CDD" id="cd17323">
    <property type="entry name" value="MFS_Tpo1_MDR_like"/>
    <property type="match status" value="1"/>
</dbReference>
<feature type="transmembrane region" description="Helical" evidence="6">
    <location>
        <begin position="369"/>
        <end position="391"/>
    </location>
</feature>
<sequence>MPKWRKWAIVIIESSMALAVTCGSSIYTLTYDHLQPELHVSREVATLGLTLYTLAIGFGPLFVAPLSEFFGRKPICLVSLIMYIVWNIPCAVAPNIATELVGRWFSGMAGSAFLTVSGGVVGDLFAPRDLGPPMLIYTLMSFLGPDIGPILGGFIDQYYHWRWVFWVLMIWSGTILALFVFIPETYAPKILEMEQRAAQKGSDTQEDTRKQKSIFSSILTSCYRPFQLLTLEYMVLCLSLLTAVLLGVQYLLFGAFGYAFTKVYAFKPSGVGLSFLGIGVGAILGAIAFPFWFRLSRIKTARNNGIAEPEFNLFSVAFGAPLLPISLFWFGWTCREDIHWIVPIIASALFGVGGVCIFMGVWSFLVESYPLYAASALGANAFTRLVFAGSFPLFGVQMFENLGIGWASTLLGFVALACVPFPFCFIRYGKAIRERSSFTKGG</sequence>
<dbReference type="GO" id="GO:0022857">
    <property type="term" value="F:transmembrane transporter activity"/>
    <property type="evidence" value="ECO:0007669"/>
    <property type="project" value="InterPro"/>
</dbReference>
<dbReference type="FunFam" id="1.20.1250.20:FF:000082">
    <property type="entry name" value="MFS multidrug transporter, putative"/>
    <property type="match status" value="1"/>
</dbReference>
<dbReference type="PANTHER" id="PTHR23502:SF7">
    <property type="entry name" value="DRUG_PROTON ANTIPORTER YHK8-RELATED"/>
    <property type="match status" value="1"/>
</dbReference>
<dbReference type="GO" id="GO:0005886">
    <property type="term" value="C:plasma membrane"/>
    <property type="evidence" value="ECO:0007669"/>
    <property type="project" value="TreeGrafter"/>
</dbReference>
<dbReference type="InterPro" id="IPR020846">
    <property type="entry name" value="MFS_dom"/>
</dbReference>
<dbReference type="EMBL" id="ML993649">
    <property type="protein sequence ID" value="KAF2158780.1"/>
    <property type="molecule type" value="Genomic_DNA"/>
</dbReference>
<name>A0A6A6BXX1_ZASCE</name>
<dbReference type="PANTHER" id="PTHR23502">
    <property type="entry name" value="MAJOR FACILITATOR SUPERFAMILY"/>
    <property type="match status" value="1"/>
</dbReference>
<evidence type="ECO:0000256" key="4">
    <source>
        <dbReference type="ARBA" id="ARBA00022989"/>
    </source>
</evidence>
<reference evidence="8" key="1">
    <citation type="journal article" date="2020" name="Stud. Mycol.">
        <title>101 Dothideomycetes genomes: a test case for predicting lifestyles and emergence of pathogens.</title>
        <authorList>
            <person name="Haridas S."/>
            <person name="Albert R."/>
            <person name="Binder M."/>
            <person name="Bloem J."/>
            <person name="Labutti K."/>
            <person name="Salamov A."/>
            <person name="Andreopoulos B."/>
            <person name="Baker S."/>
            <person name="Barry K."/>
            <person name="Bills G."/>
            <person name="Bluhm B."/>
            <person name="Cannon C."/>
            <person name="Castanera R."/>
            <person name="Culley D."/>
            <person name="Daum C."/>
            <person name="Ezra D."/>
            <person name="Gonzalez J."/>
            <person name="Henrissat B."/>
            <person name="Kuo A."/>
            <person name="Liang C."/>
            <person name="Lipzen A."/>
            <person name="Lutzoni F."/>
            <person name="Magnuson J."/>
            <person name="Mondo S."/>
            <person name="Nolan M."/>
            <person name="Ohm R."/>
            <person name="Pangilinan J."/>
            <person name="Park H.-J."/>
            <person name="Ramirez L."/>
            <person name="Alfaro M."/>
            <person name="Sun H."/>
            <person name="Tritt A."/>
            <person name="Yoshinaga Y."/>
            <person name="Zwiers L.-H."/>
            <person name="Turgeon B."/>
            <person name="Goodwin S."/>
            <person name="Spatafora J."/>
            <person name="Crous P."/>
            <person name="Grigoriev I."/>
        </authorList>
    </citation>
    <scope>NUCLEOTIDE SEQUENCE</scope>
    <source>
        <strain evidence="8">ATCC 36951</strain>
    </source>
</reference>
<dbReference type="Gene3D" id="1.20.1250.20">
    <property type="entry name" value="MFS general substrate transporter like domains"/>
    <property type="match status" value="1"/>
</dbReference>
<dbReference type="SUPFAM" id="SSF103473">
    <property type="entry name" value="MFS general substrate transporter"/>
    <property type="match status" value="1"/>
</dbReference>
<gene>
    <name evidence="8" type="ORF">M409DRAFT_71474</name>
</gene>
<dbReference type="GO" id="GO:0042908">
    <property type="term" value="P:xenobiotic transport"/>
    <property type="evidence" value="ECO:0007669"/>
    <property type="project" value="UniProtKB-ARBA"/>
</dbReference>
<feature type="transmembrane region" description="Helical" evidence="6">
    <location>
        <begin position="313"/>
        <end position="332"/>
    </location>
</feature>
<dbReference type="Proteomes" id="UP000799537">
    <property type="component" value="Unassembled WGS sequence"/>
</dbReference>
<keyword evidence="5 6" id="KW-0472">Membrane</keyword>
<evidence type="ECO:0000259" key="7">
    <source>
        <dbReference type="PROSITE" id="PS50850"/>
    </source>
</evidence>
<accession>A0A6A6BXX1</accession>
<comment type="similarity">
    <text evidence="2">Belongs to the major facilitator superfamily.</text>
</comment>
<evidence type="ECO:0000313" key="8">
    <source>
        <dbReference type="EMBL" id="KAF2158780.1"/>
    </source>
</evidence>
<keyword evidence="4 6" id="KW-1133">Transmembrane helix</keyword>
<dbReference type="GO" id="GO:0140115">
    <property type="term" value="P:export across plasma membrane"/>
    <property type="evidence" value="ECO:0007669"/>
    <property type="project" value="UniProtKB-ARBA"/>
</dbReference>
<feature type="transmembrane region" description="Helical" evidence="6">
    <location>
        <begin position="272"/>
        <end position="293"/>
    </location>
</feature>
<proteinExistence type="inferred from homology"/>
<feature type="transmembrane region" description="Helical" evidence="6">
    <location>
        <begin position="75"/>
        <end position="97"/>
    </location>
</feature>
<feature type="transmembrane region" description="Helical" evidence="6">
    <location>
        <begin position="103"/>
        <end position="122"/>
    </location>
</feature>
<evidence type="ECO:0000256" key="2">
    <source>
        <dbReference type="ARBA" id="ARBA00008335"/>
    </source>
</evidence>
<feature type="transmembrane region" description="Helical" evidence="6">
    <location>
        <begin position="44"/>
        <end position="63"/>
    </location>
</feature>
<evidence type="ECO:0000256" key="3">
    <source>
        <dbReference type="ARBA" id="ARBA00022692"/>
    </source>
</evidence>
<dbReference type="PROSITE" id="PS00216">
    <property type="entry name" value="SUGAR_TRANSPORT_1"/>
    <property type="match status" value="1"/>
</dbReference>
<keyword evidence="9" id="KW-1185">Reference proteome</keyword>
<feature type="transmembrane region" description="Helical" evidence="6">
    <location>
        <begin position="134"/>
        <end position="155"/>
    </location>
</feature>
<dbReference type="InterPro" id="IPR011701">
    <property type="entry name" value="MFS"/>
</dbReference>
<feature type="transmembrane region" description="Helical" evidence="6">
    <location>
        <begin position="161"/>
        <end position="182"/>
    </location>
</feature>
<dbReference type="PROSITE" id="PS50850">
    <property type="entry name" value="MFS"/>
    <property type="match status" value="1"/>
</dbReference>
<dbReference type="GeneID" id="54572458"/>
<evidence type="ECO:0000256" key="6">
    <source>
        <dbReference type="SAM" id="Phobius"/>
    </source>
</evidence>
<dbReference type="InterPro" id="IPR036259">
    <property type="entry name" value="MFS_trans_sf"/>
</dbReference>
<feature type="transmembrane region" description="Helical" evidence="6">
    <location>
        <begin position="7"/>
        <end position="29"/>
    </location>
</feature>
<dbReference type="RefSeq" id="XP_033659669.1">
    <property type="nucleotide sequence ID" value="XM_033819186.1"/>
</dbReference>
<evidence type="ECO:0000256" key="5">
    <source>
        <dbReference type="ARBA" id="ARBA00023136"/>
    </source>
</evidence>
<feature type="transmembrane region" description="Helical" evidence="6">
    <location>
        <begin position="233"/>
        <end position="260"/>
    </location>
</feature>